<evidence type="ECO:0000256" key="2">
    <source>
        <dbReference type="ARBA" id="ARBA00022694"/>
    </source>
</evidence>
<dbReference type="GO" id="GO:0016879">
    <property type="term" value="F:ligase activity, forming carbon-nitrogen bonds"/>
    <property type="evidence" value="ECO:0007669"/>
    <property type="project" value="InterPro"/>
</dbReference>
<keyword evidence="6" id="KW-0150">Chloroplast</keyword>
<protein>
    <submittedName>
        <fullName evidence="6">Hypothetical chloroplast RF62</fullName>
    </submittedName>
</protein>
<evidence type="ECO:0000256" key="3">
    <source>
        <dbReference type="ARBA" id="ARBA00022741"/>
    </source>
</evidence>
<gene>
    <name evidence="6" type="primary">ycf62</name>
</gene>
<dbReference type="InterPro" id="IPR014729">
    <property type="entry name" value="Rossmann-like_a/b/a_fold"/>
</dbReference>
<dbReference type="Gene3D" id="3.40.50.620">
    <property type="entry name" value="HUPs"/>
    <property type="match status" value="1"/>
</dbReference>
<keyword evidence="1" id="KW-0436">Ligase</keyword>
<dbReference type="AlphaFoldDB" id="A0A173CTG6"/>
<dbReference type="InterPro" id="IPR012094">
    <property type="entry name" value="tRNA_Ile_lys_synt"/>
</dbReference>
<evidence type="ECO:0000313" key="6">
    <source>
        <dbReference type="EMBL" id="ANG44456.1"/>
    </source>
</evidence>
<dbReference type="InterPro" id="IPR011063">
    <property type="entry name" value="TilS/TtcA_N"/>
</dbReference>
<evidence type="ECO:0000259" key="5">
    <source>
        <dbReference type="Pfam" id="PF01171"/>
    </source>
</evidence>
<dbReference type="EMBL" id="KU979013">
    <property type="protein sequence ID" value="ANG44456.1"/>
    <property type="molecule type" value="Genomic_DNA"/>
</dbReference>
<feature type="domain" description="tRNA(Ile)-lysidine/2-thiocytidine synthase N-terminal" evidence="5">
    <location>
        <begin position="30"/>
        <end position="157"/>
    </location>
</feature>
<evidence type="ECO:0000256" key="4">
    <source>
        <dbReference type="ARBA" id="ARBA00022840"/>
    </source>
</evidence>
<dbReference type="SUPFAM" id="SSF52402">
    <property type="entry name" value="Adenine nucleotide alpha hydrolases-like"/>
    <property type="match status" value="1"/>
</dbReference>
<dbReference type="PANTHER" id="PTHR43033:SF1">
    <property type="entry name" value="TRNA(ILE)-LYSIDINE SYNTHASE-RELATED"/>
    <property type="match status" value="1"/>
</dbReference>
<keyword evidence="3" id="KW-0547">Nucleotide-binding</keyword>
<sequence>MNKINSILSLINKFRIFIINSNFLLIKKEILISFSGGQDSICLLILLILLQRQLSLYFEMIYCNHLWSFNSLYTLLHIFKINFNLNKKAIFALNIKKKFTEKSARLWRYSTLYRVSQFYNYQVVLTAHSQTDKIETFFLNLFRSSSKEGLSVFASNRIIISKSTKEIFLSENDLSI</sequence>
<geneLocation type="chloroplast" evidence="6"/>
<keyword evidence="6" id="KW-0934">Plastid</keyword>
<reference evidence="6" key="1">
    <citation type="submission" date="2016-03" db="EMBL/GenBank/DDBJ databases">
        <title>The 'other' coral symbiont: Ostreobium diversity and distribution.</title>
        <authorList>
            <person name="del Campo J."/>
            <person name="Pombert J.-F."/>
            <person name="Slapeta J."/>
            <person name="Larkum A."/>
            <person name="Keeling P.J."/>
        </authorList>
    </citation>
    <scope>NUCLEOTIDE SEQUENCE</scope>
    <source>
        <strain evidence="6">OS1B</strain>
    </source>
</reference>
<accession>A0A173CTG6</accession>
<keyword evidence="2" id="KW-0819">tRNA processing</keyword>
<organism evidence="6">
    <name type="scientific">Ostreobium sp. OS1B</name>
    <dbReference type="NCBI Taxonomy" id="1851547"/>
    <lineage>
        <taxon>Eukaryota</taxon>
        <taxon>Viridiplantae</taxon>
        <taxon>Chlorophyta</taxon>
        <taxon>core chlorophytes</taxon>
        <taxon>Ulvophyceae</taxon>
        <taxon>TCBD clade</taxon>
        <taxon>Bryopsidales</taxon>
        <taxon>Ostreobineae</taxon>
        <taxon>Ostreobiaceae</taxon>
        <taxon>Ostreobium</taxon>
    </lineage>
</organism>
<name>A0A173CTG6_9CHLO</name>
<keyword evidence="4" id="KW-0067">ATP-binding</keyword>
<proteinExistence type="predicted"/>
<dbReference type="PANTHER" id="PTHR43033">
    <property type="entry name" value="TRNA(ILE)-LYSIDINE SYNTHASE-RELATED"/>
    <property type="match status" value="1"/>
</dbReference>
<dbReference type="Pfam" id="PF01171">
    <property type="entry name" value="ATP_bind_3"/>
    <property type="match status" value="1"/>
</dbReference>
<evidence type="ECO:0000256" key="1">
    <source>
        <dbReference type="ARBA" id="ARBA00022598"/>
    </source>
</evidence>
<dbReference type="GO" id="GO:0008033">
    <property type="term" value="P:tRNA processing"/>
    <property type="evidence" value="ECO:0007669"/>
    <property type="project" value="UniProtKB-KW"/>
</dbReference>
<dbReference type="GO" id="GO:0005524">
    <property type="term" value="F:ATP binding"/>
    <property type="evidence" value="ECO:0007669"/>
    <property type="project" value="UniProtKB-KW"/>
</dbReference>